<dbReference type="Pfam" id="PF07098">
    <property type="entry name" value="DUF1360"/>
    <property type="match status" value="1"/>
</dbReference>
<protein>
    <submittedName>
        <fullName evidence="2">DUF1360 domain-containing protein</fullName>
    </submittedName>
</protein>
<dbReference type="EMBL" id="JACEIQ010000023">
    <property type="protein sequence ID" value="MBA4496041.1"/>
    <property type="molecule type" value="Genomic_DNA"/>
</dbReference>
<gene>
    <name evidence="2" type="ORF">H1191_17310</name>
</gene>
<evidence type="ECO:0000313" key="2">
    <source>
        <dbReference type="EMBL" id="MBA4496041.1"/>
    </source>
</evidence>
<keyword evidence="1" id="KW-1133">Transmembrane helix</keyword>
<organism evidence="2 3">
    <name type="scientific">Paenactinomyces guangxiensis</name>
    <dbReference type="NCBI Taxonomy" id="1490290"/>
    <lineage>
        <taxon>Bacteria</taxon>
        <taxon>Bacillati</taxon>
        <taxon>Bacillota</taxon>
        <taxon>Bacilli</taxon>
        <taxon>Bacillales</taxon>
        <taxon>Thermoactinomycetaceae</taxon>
        <taxon>Paenactinomyces</taxon>
    </lineage>
</organism>
<keyword evidence="1" id="KW-0472">Membrane</keyword>
<sequence>MFEISWLHFAILALASFRLTHLLMYDHIASFIRAPFLSVTFKEDEEGKTIQNIKIKGTGLRYWIGTLFSCHWCLGVWSSLAVVALYSLLPGSFPLLVILAVAGAAAIIRTLL</sequence>
<dbReference type="AlphaFoldDB" id="A0A7W1WU04"/>
<keyword evidence="1" id="KW-0812">Transmembrane</keyword>
<feature type="transmembrane region" description="Helical" evidence="1">
    <location>
        <begin position="6"/>
        <end position="25"/>
    </location>
</feature>
<keyword evidence="3" id="KW-1185">Reference proteome</keyword>
<comment type="caution">
    <text evidence="2">The sequence shown here is derived from an EMBL/GenBank/DDBJ whole genome shotgun (WGS) entry which is preliminary data.</text>
</comment>
<dbReference type="InterPro" id="IPR010773">
    <property type="entry name" value="Mycophage_PG1_Gp7"/>
</dbReference>
<evidence type="ECO:0000313" key="3">
    <source>
        <dbReference type="Proteomes" id="UP000535491"/>
    </source>
</evidence>
<feature type="transmembrane region" description="Helical" evidence="1">
    <location>
        <begin position="62"/>
        <end position="86"/>
    </location>
</feature>
<feature type="transmembrane region" description="Helical" evidence="1">
    <location>
        <begin position="92"/>
        <end position="111"/>
    </location>
</feature>
<dbReference type="Proteomes" id="UP000535491">
    <property type="component" value="Unassembled WGS sequence"/>
</dbReference>
<reference evidence="2 3" key="1">
    <citation type="submission" date="2020-07" db="EMBL/GenBank/DDBJ databases">
        <authorList>
            <person name="Feng H."/>
        </authorList>
    </citation>
    <scope>NUCLEOTIDE SEQUENCE [LARGE SCALE GENOMIC DNA]</scope>
    <source>
        <strain evidence="3">s-10</strain>
    </source>
</reference>
<accession>A0A7W1WU04</accession>
<evidence type="ECO:0000256" key="1">
    <source>
        <dbReference type="SAM" id="Phobius"/>
    </source>
</evidence>
<proteinExistence type="predicted"/>
<name>A0A7W1WU04_9BACL</name>